<feature type="transmembrane region" description="Helical" evidence="1">
    <location>
        <begin position="44"/>
        <end position="62"/>
    </location>
</feature>
<gene>
    <name evidence="2" type="ORF">HYG82_10015</name>
</gene>
<evidence type="ECO:0000256" key="1">
    <source>
        <dbReference type="SAM" id="Phobius"/>
    </source>
</evidence>
<evidence type="ECO:0000313" key="2">
    <source>
        <dbReference type="EMBL" id="QLG49166.1"/>
    </source>
</evidence>
<dbReference type="Proteomes" id="UP000509241">
    <property type="component" value="Chromosome"/>
</dbReference>
<keyword evidence="1" id="KW-0472">Membrane</keyword>
<reference evidence="2 3" key="1">
    <citation type="submission" date="2020-07" db="EMBL/GenBank/DDBJ databases">
        <authorList>
            <person name="Cui H."/>
        </authorList>
    </citation>
    <scope>NUCLEOTIDE SEQUENCE [LARGE SCALE GENOMIC DNA]</scope>
    <source>
        <strain evidence="2 3">YPL8</strain>
    </source>
</reference>
<dbReference type="EMBL" id="CP058601">
    <property type="protein sequence ID" value="QLG49166.1"/>
    <property type="molecule type" value="Genomic_DNA"/>
</dbReference>
<organism evidence="2 3">
    <name type="scientific">Natrinema halophilum</name>
    <dbReference type="NCBI Taxonomy" id="1699371"/>
    <lineage>
        <taxon>Archaea</taxon>
        <taxon>Methanobacteriati</taxon>
        <taxon>Methanobacteriota</taxon>
        <taxon>Stenosarchaea group</taxon>
        <taxon>Halobacteria</taxon>
        <taxon>Halobacteriales</taxon>
        <taxon>Natrialbaceae</taxon>
        <taxon>Natrinema</taxon>
    </lineage>
</organism>
<proteinExistence type="predicted"/>
<sequence>MPPQDSRDDTKSPTDQCDSQSNRIAKLIEGRWNRFADWRTQRPLLGGLLLCLGGFLITWVPAQALPDFLSVSGQVTGVLALGTMLGVFAFLSGMSALYKPQYSHEIGVVGVVLSILSLFGSLGGLFFGMLFGIIGGNLCIAWKPDAAVVEDAVSEPSTVDTALARMRGTLGRIATKTRSHLRTGVEAISQRGLDE</sequence>
<name>A0A7D5GTB0_9EURY</name>
<evidence type="ECO:0000313" key="3">
    <source>
        <dbReference type="Proteomes" id="UP000509241"/>
    </source>
</evidence>
<accession>A0A7D5GTB0</accession>
<keyword evidence="3" id="KW-1185">Reference proteome</keyword>
<keyword evidence="1" id="KW-0812">Transmembrane</keyword>
<dbReference type="RefSeq" id="WP_179260901.1">
    <property type="nucleotide sequence ID" value="NZ_CP058601.1"/>
</dbReference>
<dbReference type="InterPro" id="IPR046096">
    <property type="entry name" value="DUF6114"/>
</dbReference>
<feature type="transmembrane region" description="Helical" evidence="1">
    <location>
        <begin position="106"/>
        <end position="134"/>
    </location>
</feature>
<dbReference type="AlphaFoldDB" id="A0A7D5GTB0"/>
<feature type="transmembrane region" description="Helical" evidence="1">
    <location>
        <begin position="74"/>
        <end position="94"/>
    </location>
</feature>
<dbReference type="Pfam" id="PF19609">
    <property type="entry name" value="DUF6114"/>
    <property type="match status" value="1"/>
</dbReference>
<protein>
    <submittedName>
        <fullName evidence="2">Uncharacterized protein</fullName>
    </submittedName>
</protein>
<keyword evidence="1" id="KW-1133">Transmembrane helix</keyword>
<dbReference type="KEGG" id="haly:HYG82_10015"/>
<dbReference type="GeneID" id="56033628"/>
<dbReference type="OrthoDB" id="177178at2157"/>